<accession>A0ACC6P2J5</accession>
<proteinExistence type="predicted"/>
<protein>
    <submittedName>
        <fullName evidence="1">EAL domain-containing response regulator</fullName>
        <ecNumber evidence="1">3.1.4.52</ecNumber>
    </submittedName>
</protein>
<evidence type="ECO:0000313" key="2">
    <source>
        <dbReference type="Proteomes" id="UP001364695"/>
    </source>
</evidence>
<keyword evidence="2" id="KW-1185">Reference proteome</keyword>
<dbReference type="EMBL" id="JAWDIE010000010">
    <property type="protein sequence ID" value="MEJ7138410.1"/>
    <property type="molecule type" value="Genomic_DNA"/>
</dbReference>
<keyword evidence="1" id="KW-0378">Hydrolase</keyword>
<dbReference type="EC" id="3.1.4.52" evidence="1"/>
<reference evidence="1" key="1">
    <citation type="submission" date="2023-10" db="EMBL/GenBank/DDBJ databases">
        <title>Amphibacter perezi, gen. nov., sp. nov. a novel taxa of the family Comamonadaceae, class Betaproteobacteria isolated from the skin microbiota of Pelophylax perezi from different populations.</title>
        <authorList>
            <person name="Costa S."/>
            <person name="Proenca D.N."/>
            <person name="Lopes I."/>
            <person name="Morais P.V."/>
        </authorList>
    </citation>
    <scope>NUCLEOTIDE SEQUENCE</scope>
    <source>
        <strain evidence="1">SL12-8</strain>
    </source>
</reference>
<sequence>MSDLSYLPPSLSVLIVEDSVPQRQHAVRLCEQIGFTDIWQCGNGQEALDLLASDRLPRLPHLLLLDLSLPGMDGIEILVELGLRNYSVPIVLASSHERALIESVVGMSPYILAGLSKPLSLEALHGALKGGALLHGHTDRRQSPRTPVTVEMLREAIAQGQIVPHYQPKVDGETALLRGVEALARWKHPELGWIPPDQFVPLAEREGLIRDLTLHMMDRSFAQCASWAAHGLRLTMAVNLSPHLLRHATVVEDICTVKRRHGLQPSQVVLEVTESTVVEQAGPGLSALARLRLKGFGLAIDDYGTGFSSMLQLARIPFTELKIDRSFVHGASSRKGLRVILESAMGLARGLEIATVGEGVETMEDWRLLQQFGCSTGQGWLIAKAMDGDELPLWIKNHHLRLRDLRSPGASPLQA</sequence>
<dbReference type="Proteomes" id="UP001364695">
    <property type="component" value="Unassembled WGS sequence"/>
</dbReference>
<gene>
    <name evidence="1" type="ORF">RV045_08195</name>
</gene>
<organism evidence="1 2">
    <name type="scientific">Amphibiibacter pelophylacis</name>
    <dbReference type="NCBI Taxonomy" id="1799477"/>
    <lineage>
        <taxon>Bacteria</taxon>
        <taxon>Pseudomonadati</taxon>
        <taxon>Pseudomonadota</taxon>
        <taxon>Betaproteobacteria</taxon>
        <taxon>Burkholderiales</taxon>
        <taxon>Sphaerotilaceae</taxon>
        <taxon>Amphibiibacter</taxon>
    </lineage>
</organism>
<evidence type="ECO:0000313" key="1">
    <source>
        <dbReference type="EMBL" id="MEJ7138410.1"/>
    </source>
</evidence>
<comment type="caution">
    <text evidence="1">The sequence shown here is derived from an EMBL/GenBank/DDBJ whole genome shotgun (WGS) entry which is preliminary data.</text>
</comment>
<name>A0ACC6P2J5_9BURK</name>